<feature type="domain" description="Heterokaryon incompatibility" evidence="1">
    <location>
        <begin position="3"/>
        <end position="74"/>
    </location>
</feature>
<gene>
    <name evidence="2" type="ORF">EI97DRAFT_355500</name>
</gene>
<sequence length="74" mass="8745">PKYYAISHRWSDGKKDRVIVLNGNRFPITSSEYNILDKSSSYFGPRTIWIDTICINQKDDAEKESQIKKMRDIY</sequence>
<dbReference type="EMBL" id="ML986484">
    <property type="protein sequence ID" value="KAF2281168.1"/>
    <property type="molecule type" value="Genomic_DNA"/>
</dbReference>
<evidence type="ECO:0000313" key="2">
    <source>
        <dbReference type="EMBL" id="KAF2281168.1"/>
    </source>
</evidence>
<dbReference type="PANTHER" id="PTHR24148">
    <property type="entry name" value="ANKYRIN REPEAT DOMAIN-CONTAINING PROTEIN 39 HOMOLOG-RELATED"/>
    <property type="match status" value="1"/>
</dbReference>
<reference evidence="2" key="1">
    <citation type="journal article" date="2020" name="Stud. Mycol.">
        <title>101 Dothideomycetes genomes: a test case for predicting lifestyles and emergence of pathogens.</title>
        <authorList>
            <person name="Haridas S."/>
            <person name="Albert R."/>
            <person name="Binder M."/>
            <person name="Bloem J."/>
            <person name="Labutti K."/>
            <person name="Salamov A."/>
            <person name="Andreopoulos B."/>
            <person name="Baker S."/>
            <person name="Barry K."/>
            <person name="Bills G."/>
            <person name="Bluhm B."/>
            <person name="Cannon C."/>
            <person name="Castanera R."/>
            <person name="Culley D."/>
            <person name="Daum C."/>
            <person name="Ezra D."/>
            <person name="Gonzalez J."/>
            <person name="Henrissat B."/>
            <person name="Kuo A."/>
            <person name="Liang C."/>
            <person name="Lipzen A."/>
            <person name="Lutzoni F."/>
            <person name="Magnuson J."/>
            <person name="Mondo S."/>
            <person name="Nolan M."/>
            <person name="Ohm R."/>
            <person name="Pangilinan J."/>
            <person name="Park H.-J."/>
            <person name="Ramirez L."/>
            <person name="Alfaro M."/>
            <person name="Sun H."/>
            <person name="Tritt A."/>
            <person name="Yoshinaga Y."/>
            <person name="Zwiers L.-H."/>
            <person name="Turgeon B."/>
            <person name="Goodwin S."/>
            <person name="Spatafora J."/>
            <person name="Crous P."/>
            <person name="Grigoriev I."/>
        </authorList>
    </citation>
    <scope>NUCLEOTIDE SEQUENCE</scope>
    <source>
        <strain evidence="2">CBS 379.55</strain>
    </source>
</reference>
<dbReference type="Pfam" id="PF06985">
    <property type="entry name" value="HET"/>
    <property type="match status" value="1"/>
</dbReference>
<dbReference type="InterPro" id="IPR010730">
    <property type="entry name" value="HET"/>
</dbReference>
<feature type="non-terminal residue" evidence="2">
    <location>
        <position position="74"/>
    </location>
</feature>
<name>A0A6A6JZ97_WESOR</name>
<protein>
    <recommendedName>
        <fullName evidence="1">Heterokaryon incompatibility domain-containing protein</fullName>
    </recommendedName>
</protein>
<organism evidence="2 3">
    <name type="scientific">Westerdykella ornata</name>
    <dbReference type="NCBI Taxonomy" id="318751"/>
    <lineage>
        <taxon>Eukaryota</taxon>
        <taxon>Fungi</taxon>
        <taxon>Dikarya</taxon>
        <taxon>Ascomycota</taxon>
        <taxon>Pezizomycotina</taxon>
        <taxon>Dothideomycetes</taxon>
        <taxon>Pleosporomycetidae</taxon>
        <taxon>Pleosporales</taxon>
        <taxon>Sporormiaceae</taxon>
        <taxon>Westerdykella</taxon>
    </lineage>
</organism>
<evidence type="ECO:0000313" key="3">
    <source>
        <dbReference type="Proteomes" id="UP000800097"/>
    </source>
</evidence>
<dbReference type="OrthoDB" id="2157530at2759"/>
<dbReference type="PANTHER" id="PTHR24148:SF64">
    <property type="entry name" value="HETEROKARYON INCOMPATIBILITY DOMAIN-CONTAINING PROTEIN"/>
    <property type="match status" value="1"/>
</dbReference>
<feature type="non-terminal residue" evidence="2">
    <location>
        <position position="1"/>
    </location>
</feature>
<evidence type="ECO:0000259" key="1">
    <source>
        <dbReference type="Pfam" id="PF06985"/>
    </source>
</evidence>
<proteinExistence type="predicted"/>
<dbReference type="AlphaFoldDB" id="A0A6A6JZ97"/>
<accession>A0A6A6JZ97</accession>
<dbReference type="GeneID" id="54548074"/>
<dbReference type="InterPro" id="IPR052895">
    <property type="entry name" value="HetReg/Transcr_Mod"/>
</dbReference>
<keyword evidence="3" id="KW-1185">Reference proteome</keyword>
<dbReference type="Proteomes" id="UP000800097">
    <property type="component" value="Unassembled WGS sequence"/>
</dbReference>
<dbReference type="RefSeq" id="XP_033658705.1">
    <property type="nucleotide sequence ID" value="XM_033794899.1"/>
</dbReference>